<feature type="domain" description="Major facilitator superfamily (MFS) profile" evidence="8">
    <location>
        <begin position="9"/>
        <end position="398"/>
    </location>
</feature>
<feature type="transmembrane region" description="Helical" evidence="7">
    <location>
        <begin position="173"/>
        <end position="191"/>
    </location>
</feature>
<dbReference type="GO" id="GO:0022857">
    <property type="term" value="F:transmembrane transporter activity"/>
    <property type="evidence" value="ECO:0007669"/>
    <property type="project" value="InterPro"/>
</dbReference>
<dbReference type="CDD" id="cd06174">
    <property type="entry name" value="MFS"/>
    <property type="match status" value="1"/>
</dbReference>
<dbReference type="Proteomes" id="UP000285317">
    <property type="component" value="Chromosome"/>
</dbReference>
<organism evidence="9 10">
    <name type="scientific">Rathayibacter festucae DSM 15932</name>
    <dbReference type="NCBI Taxonomy" id="1328866"/>
    <lineage>
        <taxon>Bacteria</taxon>
        <taxon>Bacillati</taxon>
        <taxon>Actinomycetota</taxon>
        <taxon>Actinomycetes</taxon>
        <taxon>Micrococcales</taxon>
        <taxon>Microbacteriaceae</taxon>
        <taxon>Rathayibacter</taxon>
    </lineage>
</organism>
<protein>
    <submittedName>
        <fullName evidence="9">MFS transporter</fullName>
    </submittedName>
</protein>
<dbReference type="KEGG" id="rfs:C1I64_05815"/>
<keyword evidence="5 7" id="KW-1133">Transmembrane helix</keyword>
<evidence type="ECO:0000256" key="6">
    <source>
        <dbReference type="ARBA" id="ARBA00023136"/>
    </source>
</evidence>
<feature type="transmembrane region" description="Helical" evidence="7">
    <location>
        <begin position="312"/>
        <end position="333"/>
    </location>
</feature>
<dbReference type="PROSITE" id="PS00216">
    <property type="entry name" value="SUGAR_TRANSPORT_1"/>
    <property type="match status" value="1"/>
</dbReference>
<dbReference type="InterPro" id="IPR011701">
    <property type="entry name" value="MFS"/>
</dbReference>
<name>A0A3T0SZ83_9MICO</name>
<keyword evidence="2" id="KW-0813">Transport</keyword>
<dbReference type="GO" id="GO:0005886">
    <property type="term" value="C:plasma membrane"/>
    <property type="evidence" value="ECO:0007669"/>
    <property type="project" value="UniProtKB-SubCell"/>
</dbReference>
<dbReference type="SUPFAM" id="SSF103473">
    <property type="entry name" value="MFS general substrate transporter"/>
    <property type="match status" value="1"/>
</dbReference>
<keyword evidence="6 7" id="KW-0472">Membrane</keyword>
<keyword evidence="3" id="KW-1003">Cell membrane</keyword>
<feature type="transmembrane region" description="Helical" evidence="7">
    <location>
        <begin position="12"/>
        <end position="31"/>
    </location>
</feature>
<feature type="transmembrane region" description="Helical" evidence="7">
    <location>
        <begin position="51"/>
        <end position="70"/>
    </location>
</feature>
<evidence type="ECO:0000256" key="3">
    <source>
        <dbReference type="ARBA" id="ARBA00022475"/>
    </source>
</evidence>
<dbReference type="RefSeq" id="WP_127886512.1">
    <property type="nucleotide sequence ID" value="NZ_CP028137.1"/>
</dbReference>
<dbReference type="AlphaFoldDB" id="A0A3T0SZ83"/>
<feature type="transmembrane region" description="Helical" evidence="7">
    <location>
        <begin position="109"/>
        <end position="129"/>
    </location>
</feature>
<feature type="transmembrane region" description="Helical" evidence="7">
    <location>
        <begin position="149"/>
        <end position="167"/>
    </location>
</feature>
<sequence>MPLPSPAGSSAPSARSWLLVAPSLVVLGWGGNQFLPLMQLYRQLEGYTQTQVTILLAAYVLGIVPGFALAGGWSDRFGRRPVLLAGLVLGILGSVVLACSPASVLGLGVGRFISGLSVAAGMVVGTAWIKELSIATGASSAGARRASAMLTIGFGGGAGVGGALAQFGPWPTVLPYIVQSAACVAAVLVLLRAPETRAYDPSAGRLTGELSIPRPARARFAAVVLPLAPWVFAAPALSFAVGPSLVADRLPGLTVGFATLVTVITLGCGWVTQLFSGPLLALLRGRGALVGGALTALGALLLIPAAVGQQLWPVLVAAPVFGCGYGLAMVSGLTASQALVETRDLASVTAVYYSVTYAGFLVPAILAALAVALPMPLLLAATALAILACVALAARGLRRPPAPQNRAATS</sequence>
<feature type="transmembrane region" description="Helical" evidence="7">
    <location>
        <begin position="377"/>
        <end position="397"/>
    </location>
</feature>
<gene>
    <name evidence="9" type="ORF">C1I64_05815</name>
</gene>
<reference evidence="9 10" key="1">
    <citation type="submission" date="2018-03" db="EMBL/GenBank/DDBJ databases">
        <title>Bacteriophage NCPPB3778 and a type I-E CRISPR drive the evolution of the US Biological Select Agent, Rathayibacter toxicus.</title>
        <authorList>
            <person name="Davis E.W.II."/>
            <person name="Tabima J.F."/>
            <person name="Weisberg A.J."/>
            <person name="Dantas Lopes L."/>
            <person name="Wiseman M.S."/>
            <person name="Wiseman M.S."/>
            <person name="Pupko T."/>
            <person name="Belcher M.S."/>
            <person name="Sechler A.J."/>
            <person name="Tancos M.A."/>
            <person name="Schroeder B.K."/>
            <person name="Murray T.D."/>
            <person name="Luster D.G."/>
            <person name="Schneider W.L."/>
            <person name="Rogers E."/>
            <person name="Andreote F.D."/>
            <person name="Grunwald N.J."/>
            <person name="Putnam M.L."/>
            <person name="Chang J.H."/>
        </authorList>
    </citation>
    <scope>NUCLEOTIDE SEQUENCE [LARGE SCALE GENOMIC DNA]</scope>
    <source>
        <strain evidence="9 10">DSM 15932</strain>
    </source>
</reference>
<dbReference type="InterPro" id="IPR020846">
    <property type="entry name" value="MFS_dom"/>
</dbReference>
<evidence type="ECO:0000256" key="7">
    <source>
        <dbReference type="SAM" id="Phobius"/>
    </source>
</evidence>
<accession>A0A3T0SZ83</accession>
<comment type="subcellular location">
    <subcellularLocation>
        <location evidence="1">Cell membrane</location>
        <topology evidence="1">Multi-pass membrane protein</topology>
    </subcellularLocation>
</comment>
<evidence type="ECO:0000256" key="4">
    <source>
        <dbReference type="ARBA" id="ARBA00022692"/>
    </source>
</evidence>
<proteinExistence type="predicted"/>
<dbReference type="InterPro" id="IPR005829">
    <property type="entry name" value="Sugar_transporter_CS"/>
</dbReference>
<dbReference type="Pfam" id="PF07690">
    <property type="entry name" value="MFS_1"/>
    <property type="match status" value="1"/>
</dbReference>
<evidence type="ECO:0000259" key="8">
    <source>
        <dbReference type="PROSITE" id="PS50850"/>
    </source>
</evidence>
<dbReference type="Gene3D" id="1.20.1250.20">
    <property type="entry name" value="MFS general substrate transporter like domains"/>
    <property type="match status" value="1"/>
</dbReference>
<evidence type="ECO:0000256" key="1">
    <source>
        <dbReference type="ARBA" id="ARBA00004651"/>
    </source>
</evidence>
<evidence type="ECO:0000256" key="2">
    <source>
        <dbReference type="ARBA" id="ARBA00022448"/>
    </source>
</evidence>
<feature type="transmembrane region" description="Helical" evidence="7">
    <location>
        <begin position="220"/>
        <end position="241"/>
    </location>
</feature>
<evidence type="ECO:0000313" key="10">
    <source>
        <dbReference type="Proteomes" id="UP000285317"/>
    </source>
</evidence>
<evidence type="ECO:0000313" key="9">
    <source>
        <dbReference type="EMBL" id="AZZ51609.1"/>
    </source>
</evidence>
<dbReference type="InterPro" id="IPR036259">
    <property type="entry name" value="MFS_trans_sf"/>
</dbReference>
<feature type="transmembrane region" description="Helical" evidence="7">
    <location>
        <begin position="82"/>
        <end position="103"/>
    </location>
</feature>
<dbReference type="PROSITE" id="PS50850">
    <property type="entry name" value="MFS"/>
    <property type="match status" value="1"/>
</dbReference>
<feature type="transmembrane region" description="Helical" evidence="7">
    <location>
        <begin position="345"/>
        <end position="371"/>
    </location>
</feature>
<evidence type="ECO:0000256" key="5">
    <source>
        <dbReference type="ARBA" id="ARBA00022989"/>
    </source>
</evidence>
<dbReference type="InterPro" id="IPR050171">
    <property type="entry name" value="MFS_Transporters"/>
</dbReference>
<dbReference type="PANTHER" id="PTHR23517">
    <property type="entry name" value="RESISTANCE PROTEIN MDTM, PUTATIVE-RELATED-RELATED"/>
    <property type="match status" value="1"/>
</dbReference>
<dbReference type="EMBL" id="CP028137">
    <property type="protein sequence ID" value="AZZ51609.1"/>
    <property type="molecule type" value="Genomic_DNA"/>
</dbReference>
<feature type="transmembrane region" description="Helical" evidence="7">
    <location>
        <begin position="253"/>
        <end position="275"/>
    </location>
</feature>
<feature type="transmembrane region" description="Helical" evidence="7">
    <location>
        <begin position="287"/>
        <end position="306"/>
    </location>
</feature>
<keyword evidence="4 7" id="KW-0812">Transmembrane</keyword>